<dbReference type="Proteomes" id="UP000249185">
    <property type="component" value="Unassembled WGS sequence"/>
</dbReference>
<evidence type="ECO:0000313" key="13">
    <source>
        <dbReference type="EMBL" id="PZQ50054.1"/>
    </source>
</evidence>
<dbReference type="Pfam" id="PF09084">
    <property type="entry name" value="NMT1"/>
    <property type="match status" value="1"/>
</dbReference>
<dbReference type="InterPro" id="IPR027939">
    <property type="entry name" value="NMT1/THI5"/>
</dbReference>
<evidence type="ECO:0000256" key="6">
    <source>
        <dbReference type="ARBA" id="ARBA00022723"/>
    </source>
</evidence>
<dbReference type="PANTHER" id="PTHR31528:SF1">
    <property type="entry name" value="4-AMINO-5-HYDROXYMETHYL-2-METHYLPYRIMIDINE PHOSPHATE SYNTHASE THI11-RELATED"/>
    <property type="match status" value="1"/>
</dbReference>
<dbReference type="InterPro" id="IPR006311">
    <property type="entry name" value="TAT_signal"/>
</dbReference>
<protein>
    <recommendedName>
        <fullName evidence="10">Thiamine pyrimidine synthase</fullName>
    </recommendedName>
</protein>
<dbReference type="GO" id="GO:0046872">
    <property type="term" value="F:metal ion binding"/>
    <property type="evidence" value="ECO:0007669"/>
    <property type="project" value="UniProtKB-KW"/>
</dbReference>
<evidence type="ECO:0000256" key="3">
    <source>
        <dbReference type="ARBA" id="ARBA00009406"/>
    </source>
</evidence>
<evidence type="ECO:0000256" key="4">
    <source>
        <dbReference type="ARBA" id="ARBA00011738"/>
    </source>
</evidence>
<accession>A0A2W5NAJ1</accession>
<sequence>MDRRTFVKLGAATLAAPALVASRARAEAPKLGTIAYQLGWVKNFQFAGEYIADDKGYFEQEGIGVDLLAGGPSVSAEPIVISGKALVGQNSTDNTANAVAKGAPLKIIGTNYQKSPSSIISLAKTPILEPKDLAGKTVGIQANNQVVWNAFLKINGVDPSAVNTVPAQHDFTPLVSGEIDAFFGFSNDDVVQLRRKGQDVVYMLMADFGYPMFNCNYLVTEDTLADPEKRAQVVAFMRGAIRGWQDAVKDPALSARLTVEVYGKGNGLDMAAQEQSAAATNELMVTADTERHGLFWMTDKSVDETIATLSTAGIVAKKDLFTNEILEEAYQGKTTL</sequence>
<comment type="similarity">
    <text evidence="3">Belongs to the NMT1/THI5 family.</text>
</comment>
<reference evidence="13 14" key="1">
    <citation type="submission" date="2017-08" db="EMBL/GenBank/DDBJ databases">
        <title>Infants hospitalized years apart are colonized by the same room-sourced microbial strains.</title>
        <authorList>
            <person name="Brooks B."/>
            <person name="Olm M.R."/>
            <person name="Firek B.A."/>
            <person name="Baker R."/>
            <person name="Thomas B.C."/>
            <person name="Morowitz M.J."/>
            <person name="Banfield J.F."/>
        </authorList>
    </citation>
    <scope>NUCLEOTIDE SEQUENCE [LARGE SCALE GENOMIC DNA]</scope>
    <source>
        <strain evidence="13">S2_005_002_R2_34</strain>
    </source>
</reference>
<evidence type="ECO:0000313" key="14">
    <source>
        <dbReference type="Proteomes" id="UP000249185"/>
    </source>
</evidence>
<organism evidence="13 14">
    <name type="scientific">Rhodovulum sulfidophilum</name>
    <name type="common">Rhodobacter sulfidophilus</name>
    <dbReference type="NCBI Taxonomy" id="35806"/>
    <lineage>
        <taxon>Bacteria</taxon>
        <taxon>Pseudomonadati</taxon>
        <taxon>Pseudomonadota</taxon>
        <taxon>Alphaproteobacteria</taxon>
        <taxon>Rhodobacterales</taxon>
        <taxon>Paracoccaceae</taxon>
        <taxon>Rhodovulum</taxon>
    </lineage>
</organism>
<evidence type="ECO:0000256" key="1">
    <source>
        <dbReference type="ARBA" id="ARBA00003469"/>
    </source>
</evidence>
<comment type="function">
    <text evidence="1">Responsible for the formation of the pyrimidine heterocycle in the thiamine biosynthesis pathway. Catalyzes the formation of hydroxymethylpyrimidine phosphate (HMP-P) from histidine and pyridoxal phosphate (PLP). The protein uses PLP and the active site histidine to form HMP-P, generating an inactive enzyme. The enzyme can only undergo a single turnover, which suggests it is a suicide enzyme.</text>
</comment>
<name>A0A2W5NAJ1_RHOSU</name>
<dbReference type="PROSITE" id="PS51318">
    <property type="entry name" value="TAT"/>
    <property type="match status" value="1"/>
</dbReference>
<keyword evidence="7" id="KW-0663">Pyridoxal phosphate</keyword>
<dbReference type="InterPro" id="IPR015168">
    <property type="entry name" value="SsuA/THI5"/>
</dbReference>
<keyword evidence="5" id="KW-0808">Transferase</keyword>
<evidence type="ECO:0000256" key="2">
    <source>
        <dbReference type="ARBA" id="ARBA00004948"/>
    </source>
</evidence>
<feature type="domain" description="SsuA/THI5-like" evidence="12">
    <location>
        <begin position="43"/>
        <end position="252"/>
    </location>
</feature>
<keyword evidence="6" id="KW-0479">Metal-binding</keyword>
<dbReference type="GO" id="GO:0016740">
    <property type="term" value="F:transferase activity"/>
    <property type="evidence" value="ECO:0007669"/>
    <property type="project" value="UniProtKB-KW"/>
</dbReference>
<dbReference type="SUPFAM" id="SSF53850">
    <property type="entry name" value="Periplasmic binding protein-like II"/>
    <property type="match status" value="1"/>
</dbReference>
<comment type="pathway">
    <text evidence="2">Cofactor biosynthesis; thiamine diphosphate biosynthesis.</text>
</comment>
<evidence type="ECO:0000256" key="9">
    <source>
        <dbReference type="ARBA" id="ARBA00023004"/>
    </source>
</evidence>
<dbReference type="Gene3D" id="3.40.190.10">
    <property type="entry name" value="Periplasmic binding protein-like II"/>
    <property type="match status" value="2"/>
</dbReference>
<dbReference type="GO" id="GO:0009228">
    <property type="term" value="P:thiamine biosynthetic process"/>
    <property type="evidence" value="ECO:0007669"/>
    <property type="project" value="UniProtKB-KW"/>
</dbReference>
<proteinExistence type="inferred from homology"/>
<evidence type="ECO:0000256" key="11">
    <source>
        <dbReference type="ARBA" id="ARBA00048179"/>
    </source>
</evidence>
<comment type="caution">
    <text evidence="13">The sequence shown here is derived from an EMBL/GenBank/DDBJ whole genome shotgun (WGS) entry which is preliminary data.</text>
</comment>
<evidence type="ECO:0000256" key="5">
    <source>
        <dbReference type="ARBA" id="ARBA00022679"/>
    </source>
</evidence>
<keyword evidence="8" id="KW-0784">Thiamine biosynthesis</keyword>
<evidence type="ECO:0000259" key="12">
    <source>
        <dbReference type="Pfam" id="PF09084"/>
    </source>
</evidence>
<dbReference type="AlphaFoldDB" id="A0A2W5NAJ1"/>
<comment type="catalytic activity">
    <reaction evidence="11">
        <text>N(6)-(pyridoxal phosphate)-L-lysyl-[4-amino-5-hydroxymethyl-2-methylpyrimidine phosphate synthase] + L-histidyl-[4-amino-5-hydroxymethyl-2-methylpyrimidine phosphate synthase] + 2 Fe(3+) + 4 H2O = L-lysyl-[4-amino-5-hydroxymethyl-2-methylpyrimidine phosphate synthase] + (2S)-2-amino-5-hydroxy-4-oxopentanoyl-[4-amino-5-hydroxymethyl-2-methylpyrimidine phosphate synthase] + 4-amino-2-methyl-5-(phosphooxymethyl)pyrimidine + 3-oxopropanoate + 2 Fe(2+) + 2 H(+)</text>
        <dbReference type="Rhea" id="RHEA:65756"/>
        <dbReference type="Rhea" id="RHEA-COMP:16892"/>
        <dbReference type="Rhea" id="RHEA-COMP:16893"/>
        <dbReference type="Rhea" id="RHEA-COMP:16894"/>
        <dbReference type="Rhea" id="RHEA-COMP:16895"/>
        <dbReference type="ChEBI" id="CHEBI:15377"/>
        <dbReference type="ChEBI" id="CHEBI:15378"/>
        <dbReference type="ChEBI" id="CHEBI:29033"/>
        <dbReference type="ChEBI" id="CHEBI:29034"/>
        <dbReference type="ChEBI" id="CHEBI:29969"/>
        <dbReference type="ChEBI" id="CHEBI:29979"/>
        <dbReference type="ChEBI" id="CHEBI:33190"/>
        <dbReference type="ChEBI" id="CHEBI:58354"/>
        <dbReference type="ChEBI" id="CHEBI:143915"/>
        <dbReference type="ChEBI" id="CHEBI:157692"/>
    </reaction>
    <physiologicalReaction direction="left-to-right" evidence="11">
        <dbReference type="Rhea" id="RHEA:65757"/>
    </physiologicalReaction>
</comment>
<comment type="subunit">
    <text evidence="4">Homodimer.</text>
</comment>
<keyword evidence="9" id="KW-0408">Iron</keyword>
<dbReference type="EMBL" id="QFPW01000005">
    <property type="protein sequence ID" value="PZQ50054.1"/>
    <property type="molecule type" value="Genomic_DNA"/>
</dbReference>
<evidence type="ECO:0000256" key="7">
    <source>
        <dbReference type="ARBA" id="ARBA00022898"/>
    </source>
</evidence>
<evidence type="ECO:0000256" key="8">
    <source>
        <dbReference type="ARBA" id="ARBA00022977"/>
    </source>
</evidence>
<gene>
    <name evidence="13" type="ORF">DI556_08240</name>
</gene>
<evidence type="ECO:0000256" key="10">
    <source>
        <dbReference type="ARBA" id="ARBA00033171"/>
    </source>
</evidence>
<dbReference type="PANTHER" id="PTHR31528">
    <property type="entry name" value="4-AMINO-5-HYDROXYMETHYL-2-METHYLPYRIMIDINE PHOSPHATE SYNTHASE THI11-RELATED"/>
    <property type="match status" value="1"/>
</dbReference>